<dbReference type="HAMAP" id="MF_01820">
    <property type="entry name" value="GTPase_RsgA"/>
    <property type="match status" value="1"/>
</dbReference>
<dbReference type="InterPro" id="IPR027417">
    <property type="entry name" value="P-loop_NTPase"/>
</dbReference>
<dbReference type="EMBL" id="JAMDMJ010000025">
    <property type="protein sequence ID" value="MCY9597828.1"/>
    <property type="molecule type" value="Genomic_DNA"/>
</dbReference>
<accession>A0A410X111</accession>
<dbReference type="PROSITE" id="PS51721">
    <property type="entry name" value="G_CP"/>
    <property type="match status" value="1"/>
</dbReference>
<proteinExistence type="inferred from homology"/>
<feature type="domain" description="EngC GTPase" evidence="12">
    <location>
        <begin position="78"/>
        <end position="261"/>
    </location>
</feature>
<dbReference type="PROSITE" id="PS50936">
    <property type="entry name" value="ENGC_GTPASE"/>
    <property type="match status" value="1"/>
</dbReference>
<keyword evidence="2 10" id="KW-0690">Ribosome biogenesis</keyword>
<evidence type="ECO:0000256" key="4">
    <source>
        <dbReference type="ARBA" id="ARBA00022730"/>
    </source>
</evidence>
<dbReference type="GO" id="GO:0003924">
    <property type="term" value="F:GTPase activity"/>
    <property type="evidence" value="ECO:0007669"/>
    <property type="project" value="UniProtKB-UniRule"/>
</dbReference>
<feature type="binding site" evidence="10">
    <location>
        <position position="292"/>
    </location>
    <ligand>
        <name>Zn(2+)</name>
        <dbReference type="ChEBI" id="CHEBI:29105"/>
    </ligand>
</feature>
<evidence type="ECO:0000256" key="1">
    <source>
        <dbReference type="ARBA" id="ARBA00022490"/>
    </source>
</evidence>
<dbReference type="Pfam" id="PF16745">
    <property type="entry name" value="RsgA_N"/>
    <property type="match status" value="1"/>
</dbReference>
<comment type="subcellular location">
    <subcellularLocation>
        <location evidence="10">Cytoplasm</location>
    </subcellularLocation>
</comment>
<dbReference type="GO" id="GO:0005737">
    <property type="term" value="C:cytoplasm"/>
    <property type="evidence" value="ECO:0007669"/>
    <property type="project" value="UniProtKB-SubCell"/>
</dbReference>
<evidence type="ECO:0000259" key="13">
    <source>
        <dbReference type="PROSITE" id="PS51721"/>
    </source>
</evidence>
<feature type="binding site" evidence="10">
    <location>
        <position position="287"/>
    </location>
    <ligand>
        <name>Zn(2+)</name>
        <dbReference type="ChEBI" id="CHEBI:29105"/>
    </ligand>
</feature>
<keyword evidence="8 10" id="KW-0694">RNA-binding</keyword>
<feature type="compositionally biased region" description="Acidic residues" evidence="11">
    <location>
        <begin position="130"/>
        <end position="142"/>
    </location>
</feature>
<reference evidence="15 16" key="1">
    <citation type="submission" date="2018-01" db="EMBL/GenBank/DDBJ databases">
        <title>The whole genome sequencing and assembly of Paenibacillus chitinolyticus KCCM 41400 strain.</title>
        <authorList>
            <person name="Kim J.-Y."/>
            <person name="Park M.-K."/>
            <person name="Lee Y.-J."/>
            <person name="Yi H."/>
            <person name="Bahn Y.-S."/>
            <person name="Kim J.F."/>
            <person name="Lee D.-W."/>
        </authorList>
    </citation>
    <scope>NUCLEOTIDE SEQUENCE [LARGE SCALE GENOMIC DNA]</scope>
    <source>
        <strain evidence="15 16">KCCM 41400</strain>
    </source>
</reference>
<comment type="function">
    <text evidence="10">One of several proteins that assist in the late maturation steps of the functional core of the 30S ribosomal subunit. Helps release RbfA from mature subunits. May play a role in the assembly of ribosomal proteins into the subunit. Circularly permuted GTPase that catalyzes slow GTP hydrolysis, GTPase activity is stimulated by the 30S ribosomal subunit.</text>
</comment>
<dbReference type="Pfam" id="PF03193">
    <property type="entry name" value="RsgA_GTPase"/>
    <property type="match status" value="2"/>
</dbReference>
<feature type="binding site" evidence="10">
    <location>
        <position position="294"/>
    </location>
    <ligand>
        <name>Zn(2+)</name>
        <dbReference type="ChEBI" id="CHEBI:29105"/>
    </ligand>
</feature>
<dbReference type="Gene3D" id="3.40.50.300">
    <property type="entry name" value="P-loop containing nucleotide triphosphate hydrolases"/>
    <property type="match status" value="1"/>
</dbReference>
<evidence type="ECO:0000256" key="9">
    <source>
        <dbReference type="ARBA" id="ARBA00023134"/>
    </source>
</evidence>
<dbReference type="CDD" id="cd04466">
    <property type="entry name" value="S1_YloQ_GTPase"/>
    <property type="match status" value="1"/>
</dbReference>
<sequence length="333" mass="36504">MPQGLIVKALSGYYYVLPEGSRLGSDSLVQCRARGVFKKRGISPLVGDRVKYETTDNGEGTVTEIDPRTSEMIRPPIANVDTAMLVFSVVEPDLNLQLLDKFLVHIENTGLHAAICLTKADLVDLADDSSEESAAESMEEGEAVQTTASSASAGLVATPMPDWLTDAVELYRKIGYPVMLTSSRQGEGVDQVAEYLDGKISVFAGQSGVGKSSMLNAIVAGLDLQTNEISHRLGRGKHTTRHVELISLAKGGYVADTPGFSQLDFVELEAEDLGSCFREFQSYAETCKFRGCLHLHEPGCKVRDAVEQGEIAVSRYEHYLQFLQEMKEKKRRY</sequence>
<dbReference type="InterPro" id="IPR012340">
    <property type="entry name" value="NA-bd_OB-fold"/>
</dbReference>
<dbReference type="InterPro" id="IPR004881">
    <property type="entry name" value="Ribosome_biogen_GTPase_RsgA"/>
</dbReference>
<dbReference type="SUPFAM" id="SSF50249">
    <property type="entry name" value="Nucleic acid-binding proteins"/>
    <property type="match status" value="1"/>
</dbReference>
<keyword evidence="4 10" id="KW-0699">rRNA-binding</keyword>
<dbReference type="Gene3D" id="1.10.40.50">
    <property type="entry name" value="Probable gtpase engc, domain 3"/>
    <property type="match status" value="1"/>
</dbReference>
<keyword evidence="7 10" id="KW-0862">Zinc</keyword>
<evidence type="ECO:0000256" key="3">
    <source>
        <dbReference type="ARBA" id="ARBA00022723"/>
    </source>
</evidence>
<dbReference type="PANTHER" id="PTHR32120">
    <property type="entry name" value="SMALL RIBOSOMAL SUBUNIT BIOGENESIS GTPASE RSGA"/>
    <property type="match status" value="1"/>
</dbReference>
<dbReference type="RefSeq" id="WP_042232724.1">
    <property type="nucleotide sequence ID" value="NZ_CP026520.1"/>
</dbReference>
<feature type="binding site" evidence="10">
    <location>
        <begin position="205"/>
        <end position="213"/>
    </location>
    <ligand>
        <name>GTP</name>
        <dbReference type="ChEBI" id="CHEBI:37565"/>
    </ligand>
</feature>
<dbReference type="InterPro" id="IPR030378">
    <property type="entry name" value="G_CP_dom"/>
</dbReference>
<comment type="subunit">
    <text evidence="10">Monomer. Associates with 30S ribosomal subunit, binds 16S rRNA.</text>
</comment>
<evidence type="ECO:0000256" key="8">
    <source>
        <dbReference type="ARBA" id="ARBA00022884"/>
    </source>
</evidence>
<dbReference type="GO" id="GO:0019843">
    <property type="term" value="F:rRNA binding"/>
    <property type="evidence" value="ECO:0007669"/>
    <property type="project" value="UniProtKB-KW"/>
</dbReference>
<keyword evidence="17" id="KW-1185">Reference proteome</keyword>
<evidence type="ECO:0000256" key="10">
    <source>
        <dbReference type="HAMAP-Rule" id="MF_01820"/>
    </source>
</evidence>
<dbReference type="GO" id="GO:0005525">
    <property type="term" value="F:GTP binding"/>
    <property type="evidence" value="ECO:0007669"/>
    <property type="project" value="UniProtKB-UniRule"/>
</dbReference>
<dbReference type="GO" id="GO:0046872">
    <property type="term" value="F:metal ion binding"/>
    <property type="evidence" value="ECO:0007669"/>
    <property type="project" value="UniProtKB-KW"/>
</dbReference>
<evidence type="ECO:0000313" key="16">
    <source>
        <dbReference type="Proteomes" id="UP000288943"/>
    </source>
</evidence>
<keyword evidence="9 10" id="KW-0342">GTP-binding</keyword>
<protein>
    <recommendedName>
        <fullName evidence="10">Small ribosomal subunit biogenesis GTPase RsgA</fullName>
        <ecNumber evidence="10">3.6.1.-</ecNumber>
    </recommendedName>
</protein>
<comment type="cofactor">
    <cofactor evidence="10">
        <name>Zn(2+)</name>
        <dbReference type="ChEBI" id="CHEBI:29105"/>
    </cofactor>
    <text evidence="10">Binds 1 zinc ion per subunit.</text>
</comment>
<organism evidence="15 16">
    <name type="scientific">Paenibacillus chitinolyticus</name>
    <dbReference type="NCBI Taxonomy" id="79263"/>
    <lineage>
        <taxon>Bacteria</taxon>
        <taxon>Bacillati</taxon>
        <taxon>Bacillota</taxon>
        <taxon>Bacilli</taxon>
        <taxon>Bacillales</taxon>
        <taxon>Paenibacillaceae</taxon>
        <taxon>Paenibacillus</taxon>
    </lineage>
</organism>
<evidence type="ECO:0000256" key="5">
    <source>
        <dbReference type="ARBA" id="ARBA00022741"/>
    </source>
</evidence>
<evidence type="ECO:0000256" key="6">
    <source>
        <dbReference type="ARBA" id="ARBA00022801"/>
    </source>
</evidence>
<feature type="binding site" evidence="10">
    <location>
        <position position="300"/>
    </location>
    <ligand>
        <name>Zn(2+)</name>
        <dbReference type="ChEBI" id="CHEBI:29105"/>
    </ligand>
</feature>
<reference evidence="14 17" key="2">
    <citation type="submission" date="2022-05" db="EMBL/GenBank/DDBJ databases">
        <title>Genome Sequencing of Bee-Associated Microbes.</title>
        <authorList>
            <person name="Dunlap C."/>
        </authorList>
    </citation>
    <scope>NUCLEOTIDE SEQUENCE [LARGE SCALE GENOMIC DNA]</scope>
    <source>
        <strain evidence="14 17">NRRL B-23120</strain>
    </source>
</reference>
<dbReference type="OrthoDB" id="9809485at2"/>
<dbReference type="GeneID" id="95377484"/>
<dbReference type="NCBIfam" id="TIGR00157">
    <property type="entry name" value="ribosome small subunit-dependent GTPase A"/>
    <property type="match status" value="1"/>
</dbReference>
<dbReference type="EMBL" id="CP026520">
    <property type="protein sequence ID" value="QAV20211.1"/>
    <property type="molecule type" value="Genomic_DNA"/>
</dbReference>
<keyword evidence="3 10" id="KW-0479">Metal-binding</keyword>
<evidence type="ECO:0000313" key="14">
    <source>
        <dbReference type="EMBL" id="MCY9597828.1"/>
    </source>
</evidence>
<evidence type="ECO:0000256" key="7">
    <source>
        <dbReference type="ARBA" id="ARBA00022833"/>
    </source>
</evidence>
<gene>
    <name evidence="10 15" type="primary">rsgA</name>
    <name evidence="14" type="ORF">M5X16_18845</name>
    <name evidence="15" type="ORF">PC41400_22080</name>
</gene>
<dbReference type="Gene3D" id="2.40.50.140">
    <property type="entry name" value="Nucleic acid-binding proteins"/>
    <property type="match status" value="1"/>
</dbReference>
<keyword evidence="5 10" id="KW-0547">Nucleotide-binding</keyword>
<evidence type="ECO:0000256" key="2">
    <source>
        <dbReference type="ARBA" id="ARBA00022517"/>
    </source>
</evidence>
<evidence type="ECO:0000313" key="17">
    <source>
        <dbReference type="Proteomes" id="UP001527202"/>
    </source>
</evidence>
<feature type="region of interest" description="Disordered" evidence="11">
    <location>
        <begin position="130"/>
        <end position="150"/>
    </location>
</feature>
<keyword evidence="1 10" id="KW-0963">Cytoplasm</keyword>
<dbReference type="InterPro" id="IPR031944">
    <property type="entry name" value="RsgA_N"/>
</dbReference>
<name>A0A410X111_9BACL</name>
<dbReference type="AlphaFoldDB" id="A0A410X111"/>
<dbReference type="InterPro" id="IPR010914">
    <property type="entry name" value="RsgA_GTPase_dom"/>
</dbReference>
<dbReference type="SUPFAM" id="SSF52540">
    <property type="entry name" value="P-loop containing nucleoside triphosphate hydrolases"/>
    <property type="match status" value="1"/>
</dbReference>
<feature type="domain" description="CP-type G" evidence="13">
    <location>
        <begin position="69"/>
        <end position="263"/>
    </location>
</feature>
<dbReference type="PANTHER" id="PTHR32120:SF11">
    <property type="entry name" value="SMALL RIBOSOMAL SUBUNIT BIOGENESIS GTPASE RSGA 1, MITOCHONDRIAL-RELATED"/>
    <property type="match status" value="1"/>
</dbReference>
<evidence type="ECO:0000313" key="15">
    <source>
        <dbReference type="EMBL" id="QAV20211.1"/>
    </source>
</evidence>
<dbReference type="Proteomes" id="UP000288943">
    <property type="component" value="Chromosome"/>
</dbReference>
<comment type="similarity">
    <text evidence="10">Belongs to the TRAFAC class YlqF/YawG GTPase family. RsgA subfamily.</text>
</comment>
<dbReference type="KEGG" id="pchi:PC41400_22080"/>
<dbReference type="EC" id="3.6.1.-" evidence="10"/>
<dbReference type="CDD" id="cd01854">
    <property type="entry name" value="YjeQ_EngC"/>
    <property type="match status" value="1"/>
</dbReference>
<evidence type="ECO:0000259" key="12">
    <source>
        <dbReference type="PROSITE" id="PS50936"/>
    </source>
</evidence>
<feature type="binding site" evidence="10">
    <location>
        <begin position="118"/>
        <end position="121"/>
    </location>
    <ligand>
        <name>GTP</name>
        <dbReference type="ChEBI" id="CHEBI:37565"/>
    </ligand>
</feature>
<evidence type="ECO:0000256" key="11">
    <source>
        <dbReference type="SAM" id="MobiDB-lite"/>
    </source>
</evidence>
<keyword evidence="6 10" id="KW-0378">Hydrolase</keyword>
<dbReference type="Proteomes" id="UP001527202">
    <property type="component" value="Unassembled WGS sequence"/>
</dbReference>
<dbReference type="GO" id="GO:0042274">
    <property type="term" value="P:ribosomal small subunit biogenesis"/>
    <property type="evidence" value="ECO:0007669"/>
    <property type="project" value="UniProtKB-UniRule"/>
</dbReference>